<accession>A0ABQ4F2T4</accession>
<evidence type="ECO:0000256" key="1">
    <source>
        <dbReference type="SAM" id="MobiDB-lite"/>
    </source>
</evidence>
<keyword evidence="3" id="KW-1185">Reference proteome</keyword>
<proteinExistence type="predicted"/>
<sequence>MSCREAGVSVNVAAAARSPKRSTTATPTAVLGAADGEPEPDPVTPGPAATEQPARTAYNKTVIRAATGRRGQAVTVAVMHPAQPHGQTGGSH</sequence>
<name>A0ABQ4F2T4_9ACTN</name>
<dbReference type="Proteomes" id="UP000621500">
    <property type="component" value="Unassembled WGS sequence"/>
</dbReference>
<evidence type="ECO:0000313" key="3">
    <source>
        <dbReference type="Proteomes" id="UP000621500"/>
    </source>
</evidence>
<comment type="caution">
    <text evidence="2">The sequence shown here is derived from an EMBL/GenBank/DDBJ whole genome shotgun (WGS) entry which is preliminary data.</text>
</comment>
<feature type="region of interest" description="Disordered" evidence="1">
    <location>
        <begin position="1"/>
        <end position="57"/>
    </location>
</feature>
<reference evidence="2 3" key="1">
    <citation type="submission" date="2021-01" db="EMBL/GenBank/DDBJ databases">
        <title>Whole genome shotgun sequence of Plantactinospora mayteni NBRC 109088.</title>
        <authorList>
            <person name="Komaki H."/>
            <person name="Tamura T."/>
        </authorList>
    </citation>
    <scope>NUCLEOTIDE SEQUENCE [LARGE SCALE GENOMIC DNA]</scope>
    <source>
        <strain evidence="2 3">NBRC 109088</strain>
    </source>
</reference>
<evidence type="ECO:0000313" key="2">
    <source>
        <dbReference type="EMBL" id="GIH01214.1"/>
    </source>
</evidence>
<organism evidence="2 3">
    <name type="scientific">Plantactinospora mayteni</name>
    <dbReference type="NCBI Taxonomy" id="566021"/>
    <lineage>
        <taxon>Bacteria</taxon>
        <taxon>Bacillati</taxon>
        <taxon>Actinomycetota</taxon>
        <taxon>Actinomycetes</taxon>
        <taxon>Micromonosporales</taxon>
        <taxon>Micromonosporaceae</taxon>
        <taxon>Plantactinospora</taxon>
    </lineage>
</organism>
<protein>
    <submittedName>
        <fullName evidence="2">Uncharacterized protein</fullName>
    </submittedName>
</protein>
<dbReference type="EMBL" id="BONX01000065">
    <property type="protein sequence ID" value="GIH01214.1"/>
    <property type="molecule type" value="Genomic_DNA"/>
</dbReference>
<gene>
    <name evidence="2" type="ORF">Pma05_77860</name>
</gene>